<sequence length="1299" mass="150156">MIISSKEELLQEIDNMLGLKTHKTIHQIIFLCPNMNANLITHNNQSPQNLGQEILNKLQQTHVDATIHSFETLSQEQILGTKQPYNLPKHITLKTYCNDDTIIKTLLDSIKESAKINTAKQYENLETMLDDIKSENINKISLIKPKNEVIKQIKEFIESNLFADMIKADAKANIEQLFNKLEQYIKQALEDKNNDDYKNIIKTIFGVILTIATGGGAAIILLGISAVLLSSLMDYQDAKNNKYSYIKNPIIEFLATELAMYIQLANTQLLSCMLIVESTQETDKKKIEFLDLSGFNLYLENTLLSCAQSIAFKGEFGSMIDIPNLLAQKAITLPKTQHNSIKAQMLHIHQNETKQQNIKDVSLLTHMLQAVRYFNHLAYIESPHFNSALLAEILNNKNTQYPNNHTTNMAKNYLIITNAPSKYNAKLTETITQHIIGNTIKDDINNRTKQELTLSREGKKKSYNTTRDYSTYRIEINKKDDEPYMVQLSPFVRVDMNKIKASFENNESYKKAQKELQQLHTQYDTSFYSNYSPGNMTLYDLMNKKTSQLNHIKKSYGIDYINQFFKTPKEIEDIIKKEEQTAKDFLTQLQYFHNSNTNLDNSLLAIFTLFYGLYVFKTHFPSFELKSKIIVDKPISIDPFFIAQDCLQVSCLNKTWEWEFELTKPPIYHISYKKPPQNARIAKVLQEQLLQPPNPQKTELSKDFLDYLRGFINTDIANNDAKAFDDEIQQIVGIDLDKELEQELAQIEKYGEEYKKIVQQERTQEVFYNSLSKILGIICPFMNFAHEDMIDTTKHCLAIFINTLEYLNKTQSSKLALYRVLLTEIGGVLFLSYPTTIRVHIEINGGVQDTSRKLNDKVDIVNKIKAKIEELANPKNKEIRENFLKGFAQVELRRTQAQIAHFEAKTAFILEHIDKNVKRLNLQAIKEKLKQTMSSPKDKALIDKICFTYSSGKAQSHLIGTLQAREIFSQIKQFRYNKIIYQLNANAAATAVGIALDIMLNHFFSTNYEAYQKEFESIMHKRYSFYYDLPYALKRVESFLELNDQNQAIKKDRELTYYPMLVHSKFMSFDLQSMIYGTELCTGGLTHHIGLAYLLRQNNSNVLQEFLLTKLLAYLIIDEKRRAKDKQDYEIHYNKQVPDYTFFHHKSVDSKGNITNTTSHISLDNIRKYQVPEESSLYKEFKARERKGEASAIDAYNEVLEILAEYKDYYFTHTKSEKEDRNKARRLLECLNVIGQNNMRALYVGVNDDSKADEPPTPTIMGANNDEEDNKQSQEDKKRPKFIGRLATTIIIEDGLWLG</sequence>
<dbReference type="Proteomes" id="UP000002495">
    <property type="component" value="Chromosome"/>
</dbReference>
<dbReference type="KEGG" id="hhe:HH_0255"/>
<proteinExistence type="predicted"/>
<keyword evidence="3" id="KW-0472">Membrane</keyword>
<dbReference type="RefSeq" id="WP_011115099.1">
    <property type="nucleotide sequence ID" value="NC_004917.1"/>
</dbReference>
<evidence type="ECO:0000256" key="3">
    <source>
        <dbReference type="SAM" id="Phobius"/>
    </source>
</evidence>
<evidence type="ECO:0000256" key="2">
    <source>
        <dbReference type="SAM" id="MobiDB-lite"/>
    </source>
</evidence>
<accession>Q7VJI8</accession>
<evidence type="ECO:0000313" key="5">
    <source>
        <dbReference type="Proteomes" id="UP000002495"/>
    </source>
</evidence>
<keyword evidence="5" id="KW-1185">Reference proteome</keyword>
<feature type="transmembrane region" description="Helical" evidence="3">
    <location>
        <begin position="204"/>
        <end position="229"/>
    </location>
</feature>
<feature type="coiled-coil region" evidence="1">
    <location>
        <begin position="167"/>
        <end position="194"/>
    </location>
</feature>
<keyword evidence="1" id="KW-0175">Coiled coil</keyword>
<evidence type="ECO:0000256" key="1">
    <source>
        <dbReference type="SAM" id="Coils"/>
    </source>
</evidence>
<evidence type="ECO:0000313" key="4">
    <source>
        <dbReference type="EMBL" id="AAP76852.1"/>
    </source>
</evidence>
<reference evidence="4 5" key="1">
    <citation type="journal article" date="2003" name="Proc. Natl. Acad. Sci. U.S.A.">
        <title>The complete genome sequence of the carcinogenic bacterium Helicobacter hepaticus.</title>
        <authorList>
            <person name="Suerbaum S."/>
            <person name="Josenhans C."/>
            <person name="Sterzenbach T."/>
            <person name="Drescher B."/>
            <person name="Brandt P."/>
            <person name="Bell M."/>
            <person name="Droege M."/>
            <person name="Fartmann B."/>
            <person name="Fischer H.-P."/>
            <person name="Ge Z."/>
            <person name="Hoerster A."/>
            <person name="Holland R."/>
            <person name="Klein K."/>
            <person name="Koenig J."/>
            <person name="Macko L."/>
            <person name="Mendz G.L."/>
            <person name="Nyakatura G."/>
            <person name="Schauer D.B."/>
            <person name="Shen Z."/>
            <person name="Weber J."/>
            <person name="Frosch M."/>
            <person name="Fox J.G."/>
        </authorList>
    </citation>
    <scope>NUCLEOTIDE SEQUENCE [LARGE SCALE GENOMIC DNA]</scope>
    <source>
        <strain evidence="5">ATCC 51449 / 3B1</strain>
    </source>
</reference>
<gene>
    <name evidence="4" type="ordered locus">HH_0255</name>
</gene>
<dbReference type="eggNOG" id="ENOG503196J">
    <property type="taxonomic scope" value="Bacteria"/>
</dbReference>
<dbReference type="OrthoDB" id="5350940at2"/>
<dbReference type="EMBL" id="AE017125">
    <property type="protein sequence ID" value="AAP76852.1"/>
    <property type="molecule type" value="Genomic_DNA"/>
</dbReference>
<organism evidence="4 5">
    <name type="scientific">Helicobacter hepaticus (strain ATCC 51449 / 3B1)</name>
    <dbReference type="NCBI Taxonomy" id="235279"/>
    <lineage>
        <taxon>Bacteria</taxon>
        <taxon>Pseudomonadati</taxon>
        <taxon>Campylobacterota</taxon>
        <taxon>Epsilonproteobacteria</taxon>
        <taxon>Campylobacterales</taxon>
        <taxon>Helicobacteraceae</taxon>
        <taxon>Helicobacter</taxon>
    </lineage>
</organism>
<keyword evidence="3" id="KW-0812">Transmembrane</keyword>
<dbReference type="HOGENOM" id="CLU_006195_0_0_7"/>
<feature type="region of interest" description="Disordered" evidence="2">
    <location>
        <begin position="1247"/>
        <end position="1279"/>
    </location>
</feature>
<dbReference type="STRING" id="235279.HH_0255"/>
<protein>
    <submittedName>
        <fullName evidence="4">Uncharacterized protein</fullName>
    </submittedName>
</protein>
<name>Q7VJI8_HELHP</name>
<keyword evidence="3" id="KW-1133">Transmembrane helix</keyword>